<gene>
    <name evidence="2" type="ORF">H9661_09785</name>
</gene>
<evidence type="ECO:0000256" key="1">
    <source>
        <dbReference type="SAM" id="Phobius"/>
    </source>
</evidence>
<organism evidence="2 3">
    <name type="scientific">Clostridium cibarium</name>
    <dbReference type="NCBI Taxonomy" id="2762247"/>
    <lineage>
        <taxon>Bacteria</taxon>
        <taxon>Bacillati</taxon>
        <taxon>Bacillota</taxon>
        <taxon>Clostridia</taxon>
        <taxon>Eubacteriales</taxon>
        <taxon>Clostridiaceae</taxon>
        <taxon>Clostridium</taxon>
    </lineage>
</organism>
<dbReference type="EMBL" id="JACSRA010000013">
    <property type="protein sequence ID" value="MBD7911646.1"/>
    <property type="molecule type" value="Genomic_DNA"/>
</dbReference>
<feature type="transmembrane region" description="Helical" evidence="1">
    <location>
        <begin position="62"/>
        <end position="80"/>
    </location>
</feature>
<keyword evidence="3" id="KW-1185">Reference proteome</keyword>
<reference evidence="2 3" key="1">
    <citation type="submission" date="2020-08" db="EMBL/GenBank/DDBJ databases">
        <title>A Genomic Blueprint of the Chicken Gut Microbiome.</title>
        <authorList>
            <person name="Gilroy R."/>
            <person name="Ravi A."/>
            <person name="Getino M."/>
            <person name="Pursley I."/>
            <person name="Horton D.L."/>
            <person name="Alikhan N.-F."/>
            <person name="Baker D."/>
            <person name="Gharbi K."/>
            <person name="Hall N."/>
            <person name="Watson M."/>
            <person name="Adriaenssens E.M."/>
            <person name="Foster-Nyarko E."/>
            <person name="Jarju S."/>
            <person name="Secka A."/>
            <person name="Antonio M."/>
            <person name="Oren A."/>
            <person name="Chaudhuri R."/>
            <person name="La Ragione R.M."/>
            <person name="Hildebrand F."/>
            <person name="Pallen M.J."/>
        </authorList>
    </citation>
    <scope>NUCLEOTIDE SEQUENCE [LARGE SCALE GENOMIC DNA]</scope>
    <source>
        <strain evidence="2 3">Sa3CVN1</strain>
    </source>
</reference>
<dbReference type="Proteomes" id="UP000627781">
    <property type="component" value="Unassembled WGS sequence"/>
</dbReference>
<evidence type="ECO:0000313" key="3">
    <source>
        <dbReference type="Proteomes" id="UP000627781"/>
    </source>
</evidence>
<keyword evidence="1" id="KW-0812">Transmembrane</keyword>
<accession>A0ABR8PTZ1</accession>
<protein>
    <submittedName>
        <fullName evidence="2">Uncharacterized protein</fullName>
    </submittedName>
</protein>
<feature type="transmembrane region" description="Helical" evidence="1">
    <location>
        <begin position="86"/>
        <end position="104"/>
    </location>
</feature>
<comment type="caution">
    <text evidence="2">The sequence shown here is derived from an EMBL/GenBank/DDBJ whole genome shotgun (WGS) entry which is preliminary data.</text>
</comment>
<sequence>MNEIAVSNLLLIFSFLFFIANYIVSSMAMFKISKLEKVSKPWFAWLPICNDYLLIKLGNGSMWFIILSIASLITGGPALSLGLESIETIGLIITAAWVIYKLFIYNRICDRYEINILIFVFGFLCQLIGQFIIIGIIVTIVGHVLLYRSAAKGIEGKTIIESKVIFSKSGKKKNK</sequence>
<keyword evidence="1" id="KW-0472">Membrane</keyword>
<keyword evidence="1" id="KW-1133">Transmembrane helix</keyword>
<feature type="transmembrane region" description="Helical" evidence="1">
    <location>
        <begin position="6"/>
        <end position="30"/>
    </location>
</feature>
<evidence type="ECO:0000313" key="2">
    <source>
        <dbReference type="EMBL" id="MBD7911646.1"/>
    </source>
</evidence>
<dbReference type="RefSeq" id="WP_191768528.1">
    <property type="nucleotide sequence ID" value="NZ_JACSRA010000013.1"/>
</dbReference>
<feature type="transmembrane region" description="Helical" evidence="1">
    <location>
        <begin position="116"/>
        <end position="141"/>
    </location>
</feature>
<proteinExistence type="predicted"/>
<name>A0ABR8PTZ1_9CLOT</name>